<reference evidence="5" key="3">
    <citation type="submission" date="2015-06" db="UniProtKB">
        <authorList>
            <consortium name="EnsemblMetazoa"/>
        </authorList>
    </citation>
    <scope>IDENTIFICATION</scope>
</reference>
<evidence type="ECO:0000256" key="3">
    <source>
        <dbReference type="SAM" id="SignalP"/>
    </source>
</evidence>
<dbReference type="Proteomes" id="UP000014760">
    <property type="component" value="Unassembled WGS sequence"/>
</dbReference>
<evidence type="ECO:0000313" key="5">
    <source>
        <dbReference type="EnsemblMetazoa" id="CapteP187178"/>
    </source>
</evidence>
<evidence type="ECO:0000313" key="4">
    <source>
        <dbReference type="EMBL" id="ELU15196.1"/>
    </source>
</evidence>
<dbReference type="HOGENOM" id="CLU_452166_0_0_1"/>
<keyword evidence="2" id="KW-0812">Transmembrane</keyword>
<feature type="compositionally biased region" description="Pro residues" evidence="1">
    <location>
        <begin position="550"/>
        <end position="567"/>
    </location>
</feature>
<dbReference type="InterPro" id="IPR015919">
    <property type="entry name" value="Cadherin-like_sf"/>
</dbReference>
<dbReference type="CDD" id="cd11304">
    <property type="entry name" value="Cadherin_repeat"/>
    <property type="match status" value="1"/>
</dbReference>
<keyword evidence="2" id="KW-1133">Transmembrane helix</keyword>
<organism evidence="4">
    <name type="scientific">Capitella teleta</name>
    <name type="common">Polychaete worm</name>
    <dbReference type="NCBI Taxonomy" id="283909"/>
    <lineage>
        <taxon>Eukaryota</taxon>
        <taxon>Metazoa</taxon>
        <taxon>Spiralia</taxon>
        <taxon>Lophotrochozoa</taxon>
        <taxon>Annelida</taxon>
        <taxon>Polychaeta</taxon>
        <taxon>Sedentaria</taxon>
        <taxon>Scolecida</taxon>
        <taxon>Capitellidae</taxon>
        <taxon>Capitella</taxon>
    </lineage>
</organism>
<feature type="signal peptide" evidence="3">
    <location>
        <begin position="1"/>
        <end position="25"/>
    </location>
</feature>
<dbReference type="EnsemblMetazoa" id="CapteT187178">
    <property type="protein sequence ID" value="CapteP187178"/>
    <property type="gene ID" value="CapteG187178"/>
</dbReference>
<dbReference type="SUPFAM" id="SSF49313">
    <property type="entry name" value="Cadherin-like"/>
    <property type="match status" value="1"/>
</dbReference>
<keyword evidence="2" id="KW-0472">Membrane</keyword>
<name>R7VFY9_CAPTE</name>
<evidence type="ECO:0000256" key="1">
    <source>
        <dbReference type="SAM" id="MobiDB-lite"/>
    </source>
</evidence>
<dbReference type="Gene3D" id="2.60.40.60">
    <property type="entry name" value="Cadherins"/>
    <property type="match status" value="1"/>
</dbReference>
<evidence type="ECO:0008006" key="7">
    <source>
        <dbReference type="Google" id="ProtNLM"/>
    </source>
</evidence>
<reference evidence="6" key="1">
    <citation type="submission" date="2012-12" db="EMBL/GenBank/DDBJ databases">
        <authorList>
            <person name="Hellsten U."/>
            <person name="Grimwood J."/>
            <person name="Chapman J.A."/>
            <person name="Shapiro H."/>
            <person name="Aerts A."/>
            <person name="Otillar R.P."/>
            <person name="Terry A.Y."/>
            <person name="Boore J.L."/>
            <person name="Simakov O."/>
            <person name="Marletaz F."/>
            <person name="Cho S.-J."/>
            <person name="Edsinger-Gonzales E."/>
            <person name="Havlak P."/>
            <person name="Kuo D.-H."/>
            <person name="Larsson T."/>
            <person name="Lv J."/>
            <person name="Arendt D."/>
            <person name="Savage R."/>
            <person name="Osoegawa K."/>
            <person name="de Jong P."/>
            <person name="Lindberg D.R."/>
            <person name="Seaver E.C."/>
            <person name="Weisblat D.A."/>
            <person name="Putnam N.H."/>
            <person name="Grigoriev I.V."/>
            <person name="Rokhsar D.S."/>
        </authorList>
    </citation>
    <scope>NUCLEOTIDE SEQUENCE</scope>
    <source>
        <strain evidence="6">I ESC-2004</strain>
    </source>
</reference>
<proteinExistence type="predicted"/>
<protein>
    <recommendedName>
        <fullName evidence="7">Cadherin domain-containing protein</fullName>
    </recommendedName>
</protein>
<sequence>MDRYKVVSGYLIYLLVIAIFEPSEAAECAGNPTVVGCHDFASVNDVAADRTAVVLAHDTWKSTCCGVIVGWKMKAGRSGNIDLQTWTLVDAANGIANMQDSNTVAVDIANGEDVQIDITDKTQQLPVSVGTAIGFLAETQDIVKVRLDADCAAPAGCAKTYLYSIFPGALPATYAPGTDYTFDSDGWLDNDVNGREYALSALVEPGDAPVVSNLPAEIYVPPETPVGNEIFDIEFSDTNTKQTLTLTATITPNAGTFDIDVATGKITVITALEPGPTNYVIAVGVSDGCLTTSLDLTVVIGTEPLTAAPVEEPSFFETTVGRVVIGLLATLGLVLILVLVAVYIMALYTKHHQNSSYSTAKYTPKPKQTDEMPLNRNTAKEPHQELPKQTTLHGHNPGEQLPPPDHPTDSSRTVSPSGVNMDPDYNQGYQDALNARNRSGMGYDQPSMMPRYQGYPNMQNPMMAYPQMMASAQPMYVMQQPMVGMQPVAGMQPMPGMQPVQYAMMPQMPQIQYIQVPQAQPAQPQPPPQPAQQPPQVIVLAPTSSSRRSPTPPTPRKRTPTPPPTPPAKEEESIPTPLPDVLTPRNVYLHSDRAPRDIRFWESS</sequence>
<feature type="transmembrane region" description="Helical" evidence="2">
    <location>
        <begin position="323"/>
        <end position="348"/>
    </location>
</feature>
<feature type="chain" id="PRO_5008789000" description="Cadherin domain-containing protein" evidence="3">
    <location>
        <begin position="26"/>
        <end position="604"/>
    </location>
</feature>
<gene>
    <name evidence="4" type="ORF">CAPTEDRAFT_187178</name>
</gene>
<dbReference type="AlphaFoldDB" id="R7VFY9"/>
<keyword evidence="3" id="KW-0732">Signal</keyword>
<keyword evidence="6" id="KW-1185">Reference proteome</keyword>
<dbReference type="GO" id="GO:0016020">
    <property type="term" value="C:membrane"/>
    <property type="evidence" value="ECO:0007669"/>
    <property type="project" value="InterPro"/>
</dbReference>
<evidence type="ECO:0000256" key="2">
    <source>
        <dbReference type="SAM" id="Phobius"/>
    </source>
</evidence>
<evidence type="ECO:0000313" key="6">
    <source>
        <dbReference type="Proteomes" id="UP000014760"/>
    </source>
</evidence>
<dbReference type="EMBL" id="KB293927">
    <property type="protein sequence ID" value="ELU15196.1"/>
    <property type="molecule type" value="Genomic_DNA"/>
</dbReference>
<feature type="region of interest" description="Disordered" evidence="1">
    <location>
        <begin position="355"/>
        <end position="430"/>
    </location>
</feature>
<reference evidence="4 6" key="2">
    <citation type="journal article" date="2013" name="Nature">
        <title>Insights into bilaterian evolution from three spiralian genomes.</title>
        <authorList>
            <person name="Simakov O."/>
            <person name="Marletaz F."/>
            <person name="Cho S.J."/>
            <person name="Edsinger-Gonzales E."/>
            <person name="Havlak P."/>
            <person name="Hellsten U."/>
            <person name="Kuo D.H."/>
            <person name="Larsson T."/>
            <person name="Lv J."/>
            <person name="Arendt D."/>
            <person name="Savage R."/>
            <person name="Osoegawa K."/>
            <person name="de Jong P."/>
            <person name="Grimwood J."/>
            <person name="Chapman J.A."/>
            <person name="Shapiro H."/>
            <person name="Aerts A."/>
            <person name="Otillar R.P."/>
            <person name="Terry A.Y."/>
            <person name="Boore J.L."/>
            <person name="Grigoriev I.V."/>
            <person name="Lindberg D.R."/>
            <person name="Seaver E.C."/>
            <person name="Weisblat D.A."/>
            <person name="Putnam N.H."/>
            <person name="Rokhsar D.S."/>
        </authorList>
    </citation>
    <scope>NUCLEOTIDE SEQUENCE</scope>
    <source>
        <strain evidence="4 6">I ESC-2004</strain>
    </source>
</reference>
<dbReference type="EMBL" id="AMQN01004597">
    <property type="status" value="NOT_ANNOTATED_CDS"/>
    <property type="molecule type" value="Genomic_DNA"/>
</dbReference>
<accession>R7VFY9</accession>
<feature type="region of interest" description="Disordered" evidence="1">
    <location>
        <begin position="541"/>
        <end position="586"/>
    </location>
</feature>
<dbReference type="GO" id="GO:0005509">
    <property type="term" value="F:calcium ion binding"/>
    <property type="evidence" value="ECO:0007669"/>
    <property type="project" value="InterPro"/>
</dbReference>